<dbReference type="AlphaFoldDB" id="A0A6I9QMT9"/>
<dbReference type="KEGG" id="egu:105038311"/>
<organism evidence="2 3">
    <name type="scientific">Elaeis guineensis var. tenera</name>
    <name type="common">Oil palm</name>
    <dbReference type="NCBI Taxonomy" id="51953"/>
    <lineage>
        <taxon>Eukaryota</taxon>
        <taxon>Viridiplantae</taxon>
        <taxon>Streptophyta</taxon>
        <taxon>Embryophyta</taxon>
        <taxon>Tracheophyta</taxon>
        <taxon>Spermatophyta</taxon>
        <taxon>Magnoliopsida</taxon>
        <taxon>Liliopsida</taxon>
        <taxon>Arecaceae</taxon>
        <taxon>Arecoideae</taxon>
        <taxon>Cocoseae</taxon>
        <taxon>Elaeidinae</taxon>
        <taxon>Elaeis</taxon>
    </lineage>
</organism>
<evidence type="ECO:0000313" key="2">
    <source>
        <dbReference type="Proteomes" id="UP000504607"/>
    </source>
</evidence>
<reference evidence="3" key="1">
    <citation type="submission" date="2025-08" db="UniProtKB">
        <authorList>
            <consortium name="RefSeq"/>
        </authorList>
    </citation>
    <scope>IDENTIFICATION</scope>
</reference>
<accession>A0A6I9QMT9</accession>
<dbReference type="Proteomes" id="UP000504607">
    <property type="component" value="Chromosome 2"/>
</dbReference>
<dbReference type="GeneID" id="105038311"/>
<evidence type="ECO:0000256" key="1">
    <source>
        <dbReference type="SAM" id="MobiDB-lite"/>
    </source>
</evidence>
<dbReference type="OrthoDB" id="1888697at2759"/>
<proteinExistence type="predicted"/>
<dbReference type="PANTHER" id="PTHR33356:SF34">
    <property type="match status" value="1"/>
</dbReference>
<evidence type="ECO:0000313" key="3">
    <source>
        <dbReference type="RefSeq" id="XP_010912377.1"/>
    </source>
</evidence>
<name>A0A6I9QMT9_ELAGV</name>
<protein>
    <submittedName>
        <fullName evidence="3">Uncharacterized protein LOC105038311</fullName>
    </submittedName>
</protein>
<keyword evidence="2" id="KW-1185">Reference proteome</keyword>
<dbReference type="PANTHER" id="PTHR33356">
    <property type="entry name" value="TIP41-LIKE PROTEIN"/>
    <property type="match status" value="1"/>
</dbReference>
<feature type="region of interest" description="Disordered" evidence="1">
    <location>
        <begin position="184"/>
        <end position="203"/>
    </location>
</feature>
<dbReference type="RefSeq" id="XP_010912377.1">
    <property type="nucleotide sequence ID" value="XM_010914075.3"/>
</dbReference>
<sequence length="232" mass="25199">MAEFPPNLDDGELWLPSEIFPDVGVCHHRHRQPVAAGLRSDLSYVDDLAEKLAAFGLLDRSNLLLPAVRRNPHRADRFRFESGPATRFGPMAERETGAGMVYDGFRPPAAAARRVVAGWLPAFPFSPAKPAQVEIFGPERTVVLARQQQVPVQAPLVPVRTGGSGRECGGTGVFLPRVISNEVTAPMKKRSSTKGGGEQRKQPTGIAAMGKQGMAFHQAPPPEMGLPQDWTY</sequence>
<gene>
    <name evidence="3" type="primary">LOC105038311</name>
</gene>
<dbReference type="InParanoid" id="A0A6I9QMT9"/>